<dbReference type="Pfam" id="PF00067">
    <property type="entry name" value="p450"/>
    <property type="match status" value="1"/>
</dbReference>
<keyword evidence="5" id="KW-1185">Reference proteome</keyword>
<evidence type="ECO:0000256" key="3">
    <source>
        <dbReference type="ARBA" id="ARBA00023004"/>
    </source>
</evidence>
<evidence type="ECO:0000313" key="4">
    <source>
        <dbReference type="EMBL" id="KAL1005227.1"/>
    </source>
</evidence>
<evidence type="ECO:0000256" key="1">
    <source>
        <dbReference type="ARBA" id="ARBA00010617"/>
    </source>
</evidence>
<accession>A0ABD0XBR3</accession>
<keyword evidence="3" id="KW-0408">Iron</keyword>
<dbReference type="InterPro" id="IPR050182">
    <property type="entry name" value="Cytochrome_P450_fam2"/>
</dbReference>
<dbReference type="PANTHER" id="PTHR24300">
    <property type="entry name" value="CYTOCHROME P450 508A4-RELATED"/>
    <property type="match status" value="1"/>
</dbReference>
<dbReference type="EMBL" id="JAGEUA010000002">
    <property type="protein sequence ID" value="KAL1005227.1"/>
    <property type="molecule type" value="Genomic_DNA"/>
</dbReference>
<dbReference type="InterPro" id="IPR036396">
    <property type="entry name" value="Cyt_P450_sf"/>
</dbReference>
<feature type="non-terminal residue" evidence="4">
    <location>
        <position position="54"/>
    </location>
</feature>
<proteinExistence type="inferred from homology"/>
<sequence length="54" mass="6097">MMPYTQAVIHELQRIANTAPLSVFHTTTRDTELMGYSIPKGTLIIQNLDSVLHE</sequence>
<dbReference type="Gene3D" id="1.10.630.10">
    <property type="entry name" value="Cytochrome P450"/>
    <property type="match status" value="1"/>
</dbReference>
<evidence type="ECO:0000313" key="5">
    <source>
        <dbReference type="Proteomes" id="UP001557470"/>
    </source>
</evidence>
<comment type="caution">
    <text evidence="4">The sequence shown here is derived from an EMBL/GenBank/DDBJ whole genome shotgun (WGS) entry which is preliminary data.</text>
</comment>
<reference evidence="4 5" key="1">
    <citation type="submission" date="2024-06" db="EMBL/GenBank/DDBJ databases">
        <authorList>
            <person name="Pan Q."/>
            <person name="Wen M."/>
            <person name="Jouanno E."/>
            <person name="Zahm M."/>
            <person name="Klopp C."/>
            <person name="Cabau C."/>
            <person name="Louis A."/>
            <person name="Berthelot C."/>
            <person name="Parey E."/>
            <person name="Roest Crollius H."/>
            <person name="Montfort J."/>
            <person name="Robinson-Rechavi M."/>
            <person name="Bouchez O."/>
            <person name="Lampietro C."/>
            <person name="Lopez Roques C."/>
            <person name="Donnadieu C."/>
            <person name="Postlethwait J."/>
            <person name="Bobe J."/>
            <person name="Verreycken H."/>
            <person name="Guiguen Y."/>
        </authorList>
    </citation>
    <scope>NUCLEOTIDE SEQUENCE [LARGE SCALE GENOMIC DNA]</scope>
    <source>
        <strain evidence="4">Up_M1</strain>
        <tissue evidence="4">Testis</tissue>
    </source>
</reference>
<dbReference type="InterPro" id="IPR001128">
    <property type="entry name" value="Cyt_P450"/>
</dbReference>
<name>A0ABD0XBR3_UMBPY</name>
<dbReference type="AlphaFoldDB" id="A0ABD0XBR3"/>
<keyword evidence="2" id="KW-0479">Metal-binding</keyword>
<evidence type="ECO:0000256" key="2">
    <source>
        <dbReference type="ARBA" id="ARBA00022723"/>
    </source>
</evidence>
<dbReference type="Proteomes" id="UP001557470">
    <property type="component" value="Unassembled WGS sequence"/>
</dbReference>
<comment type="similarity">
    <text evidence="1">Belongs to the cytochrome P450 family.</text>
</comment>
<dbReference type="PANTHER" id="PTHR24300:SF327">
    <property type="entry name" value="CYTOCHROME P450 2F2-RELATED"/>
    <property type="match status" value="1"/>
</dbReference>
<evidence type="ECO:0008006" key="6">
    <source>
        <dbReference type="Google" id="ProtNLM"/>
    </source>
</evidence>
<dbReference type="SUPFAM" id="SSF48264">
    <property type="entry name" value="Cytochrome P450"/>
    <property type="match status" value="1"/>
</dbReference>
<dbReference type="GO" id="GO:0046872">
    <property type="term" value="F:metal ion binding"/>
    <property type="evidence" value="ECO:0007669"/>
    <property type="project" value="UniProtKB-KW"/>
</dbReference>
<organism evidence="4 5">
    <name type="scientific">Umbra pygmaea</name>
    <name type="common">Eastern mudminnow</name>
    <dbReference type="NCBI Taxonomy" id="75934"/>
    <lineage>
        <taxon>Eukaryota</taxon>
        <taxon>Metazoa</taxon>
        <taxon>Chordata</taxon>
        <taxon>Craniata</taxon>
        <taxon>Vertebrata</taxon>
        <taxon>Euteleostomi</taxon>
        <taxon>Actinopterygii</taxon>
        <taxon>Neopterygii</taxon>
        <taxon>Teleostei</taxon>
        <taxon>Protacanthopterygii</taxon>
        <taxon>Esociformes</taxon>
        <taxon>Umbridae</taxon>
        <taxon>Umbra</taxon>
    </lineage>
</organism>
<gene>
    <name evidence="4" type="ORF">UPYG_G00056340</name>
</gene>
<protein>
    <recommendedName>
        <fullName evidence="6">Cytochrome P450</fullName>
    </recommendedName>
</protein>